<dbReference type="InterPro" id="IPR057326">
    <property type="entry name" value="KR_dom"/>
</dbReference>
<evidence type="ECO:0000259" key="13">
    <source>
        <dbReference type="PROSITE" id="PS52004"/>
    </source>
</evidence>
<dbReference type="InterPro" id="IPR014031">
    <property type="entry name" value="Ketoacyl_synth_C"/>
</dbReference>
<organism evidence="15 16">
    <name type="scientific">Paenibacillus forsythiae</name>
    <dbReference type="NCBI Taxonomy" id="365616"/>
    <lineage>
        <taxon>Bacteria</taxon>
        <taxon>Bacillati</taxon>
        <taxon>Bacillota</taxon>
        <taxon>Bacilli</taxon>
        <taxon>Bacillales</taxon>
        <taxon>Paenibacillaceae</taxon>
        <taxon>Paenibacillus</taxon>
    </lineage>
</organism>
<evidence type="ECO:0000259" key="12">
    <source>
        <dbReference type="PROSITE" id="PS50075"/>
    </source>
</evidence>
<dbReference type="Pfam" id="PF00550">
    <property type="entry name" value="PP-binding"/>
    <property type="match status" value="2"/>
</dbReference>
<dbReference type="InterPro" id="IPR036736">
    <property type="entry name" value="ACP-like_sf"/>
</dbReference>
<feature type="region of interest" description="C-terminal hotdog fold" evidence="9">
    <location>
        <begin position="2795"/>
        <end position="2946"/>
    </location>
</feature>
<dbReference type="InterPro" id="IPR014030">
    <property type="entry name" value="Ketoacyl_synth_N"/>
</dbReference>
<feature type="region of interest" description="N-terminal hotdog fold" evidence="9">
    <location>
        <begin position="2655"/>
        <end position="2781"/>
    </location>
</feature>
<feature type="active site" description="Proton donor; for dehydratase activity" evidence="9">
    <location>
        <position position="2856"/>
    </location>
</feature>
<feature type="non-terminal residue" evidence="15">
    <location>
        <position position="3058"/>
    </location>
</feature>
<evidence type="ECO:0000256" key="2">
    <source>
        <dbReference type="ARBA" id="ARBA00004792"/>
    </source>
</evidence>
<dbReference type="Pfam" id="PF21089">
    <property type="entry name" value="PKS_DH_N"/>
    <property type="match status" value="2"/>
</dbReference>
<feature type="region of interest" description="C-terminal hotdog fold" evidence="9">
    <location>
        <begin position="1293"/>
        <end position="1449"/>
    </location>
</feature>
<evidence type="ECO:0000259" key="14">
    <source>
        <dbReference type="PROSITE" id="PS52019"/>
    </source>
</evidence>
<dbReference type="PROSITE" id="PS00606">
    <property type="entry name" value="KS3_1"/>
    <property type="match status" value="1"/>
</dbReference>
<dbReference type="Pfam" id="PF08242">
    <property type="entry name" value="Methyltransf_12"/>
    <property type="match status" value="1"/>
</dbReference>
<dbReference type="InterPro" id="IPR054514">
    <property type="entry name" value="RhiE-like_linker"/>
</dbReference>
<dbReference type="SUPFAM" id="SSF47336">
    <property type="entry name" value="ACP-like"/>
    <property type="match status" value="2"/>
</dbReference>
<feature type="active site" description="Proton acceptor; for dehydratase activity" evidence="9">
    <location>
        <position position="2684"/>
    </location>
</feature>
<dbReference type="CDD" id="cd00833">
    <property type="entry name" value="PKS"/>
    <property type="match status" value="2"/>
</dbReference>
<dbReference type="SMART" id="SM00823">
    <property type="entry name" value="PKS_PP"/>
    <property type="match status" value="2"/>
</dbReference>
<dbReference type="InterPro" id="IPR029063">
    <property type="entry name" value="SAM-dependent_MTases_sf"/>
</dbReference>
<dbReference type="SMART" id="SM00826">
    <property type="entry name" value="PKS_DH"/>
    <property type="match status" value="2"/>
</dbReference>
<keyword evidence="8" id="KW-0511">Multifunctional enzyme</keyword>
<evidence type="ECO:0000256" key="8">
    <source>
        <dbReference type="ARBA" id="ARBA00023268"/>
    </source>
</evidence>
<protein>
    <submittedName>
        <fullName evidence="15">Polyketide synthase PksN</fullName>
    </submittedName>
</protein>
<dbReference type="Gene3D" id="3.40.50.720">
    <property type="entry name" value="NAD(P)-binding Rossmann-like Domain"/>
    <property type="match status" value="2"/>
</dbReference>
<keyword evidence="7" id="KW-0677">Repeat</keyword>
<keyword evidence="6" id="KW-0808">Transferase</keyword>
<dbReference type="InterPro" id="IPR036291">
    <property type="entry name" value="NAD(P)-bd_dom_sf"/>
</dbReference>
<dbReference type="Pfam" id="PF22336">
    <property type="entry name" value="RhiE-like_linker"/>
    <property type="match status" value="1"/>
</dbReference>
<dbReference type="InterPro" id="IPR049900">
    <property type="entry name" value="PKS_mFAS_DH"/>
</dbReference>
<dbReference type="Pfam" id="PF00109">
    <property type="entry name" value="ketoacyl-synt"/>
    <property type="match status" value="2"/>
</dbReference>
<proteinExistence type="predicted"/>
<sequence length="3058" mass="337591">MNKMMDEMLCKLLWIQLRKSGWLDDVSFSSVEWKKAICVPEMYREWLEESLNLLVRQNYLTLRGDVYMVNLKLTEEADAVWGQWDDYQQEALRNPDRKAQMMLLDATLRSLPDILTGKIPATDVLFPGSSMERVEGIYKNNQLADYYNEVLANTVAAYLEERLSQDSSATVSILEIGAGTGGTSAVVLQKLEPFQDHIAEYCYSDLSRAFLMHAEKEFGPKHPFLAYRIFNVEEPIAEQGIRAGEYDLVIASNVLHATKSIRHTLRNVKALLKRNGWLLLNEMSRNTIFAHLTFGLLEGWWLYEDKGLRIEGSPALYPETWKTVLEWEGYHSIFFPAEEVHDMGQQIIAAESDGIVVHEMQYKHPATAEQPLAAASRPETPQRVETAAGSTDETEMLESFVKSVIAEKLAESLKLNGQTIDPYESFADYGVDSITGVHFVQIVNEALETDLKTTILFDYTSINQLAKYLISHYKEILLNHASWSEKETGLSAQPEKRSAENVPYPFKGQSNDLPQEKSTGPLSQEGAKQISGGPDHPASEQNEASMDKEPIAIIGMSGRFAKSESVNELWTHLANGSDLIQEVTRWNLAEYLPFHTESFCNRGSFVEGIDEFDPLFFNISGTEANYMDPQQRIFLEESWKALEDAGYAGEAADGLLCGVYAGYNRGDYIGLLGDHPPAQAMWGNSGAVLPARIAYYLNLHGPAVTVDTACSSSLVAIHLACQSLWMQETEMALAGGVFIQSTPDFYLGAIRAGMLSPNGRCHAFDNRADGFVPGEGAGVVVLKRLNAAIADGDHIYGIIRGSGINQDGTTNGITAPSGNSQERLERYVYERFGIDPSMIQMVEAHGTGTILGDPIEYEALTRAFRAYTDKKNYCAIGSVKTNIGHTSAAAGIAGLLKILLSLKHRKIPPSLHFETGNANISFDDSPFYVNTVLREWAPGNDFKRLASISAFGFGGTNAHMVIEEAPPLQSTRKAKPGYLIVLSARSPEQLRKQAERLLVYCSAEPLADLGNISYTLMTGRKHFQHRLACIVHNQQELKSYLKTWLEQGESSHFIAAANPEAGRGSLKEYGNQCIRDCKKADGREFIKLLEAIGALYIQGHALEYSKLFAGDHYNRIPLPTYPFARERYWVPTPVDRLGDSNKAGNVLKGVIHPLLHRDSSCQPERGFSSSFTGEEAFLADHVLQGNRVLPGAAYLEMARAAVEAADTEEGRQDTETGIRLKRVEWVNPLIVAEGLRDVHVGLHPFENGDMGFEIFSDPGLGKDRIIHCRGSAERTNLGPNQALDIPLLLAECSLRTVESQPCYEAFKTIGLDYGPSHKGIRQLHIGKGMVLARLGLPELADDSNHRFGIHPGMVDSALQAVAGLLAGQEDAATTSSPSLLRPILPFVMEQLDIISVCTPEMWALVRYSDGSIAGDGVHKLDIDLADDSGNVCLRFRGFTLKAMEGMPDSSSGSSAGIDMLMLEPVWKEAAVDNIGWKPVQSLVVLSGPFDDPHHNLAALTGQTRVIFMEFGETSLEQRLNLLAIRLLEELQTILREKTPHKTLIQLVINNRKEGRLYAGLSGMLKTACLENPKIYAQVIEIDPDTGTERLAEIIKDNESSPWIQHIRYIGGRRLIPEWNEVDILSPTDGVPWKNGGTYLITGGAGGLGFLFAREIAERVQNANLVLIGRSELNPDKLASIKALQYAGNRVVYKQADVGQMEETARLIRDIQTEYGELSGILHCAGVIRDNYILNKTEEELIEVLGPKVSGTINLDRASKDLPLDFFVCFSAAAGVIGNAGQADYAAANAFMDAYAAYRNELTAENKRYGRTFSINWPLWKEGGMHPDSETKLMLEQNIGMKAMDSSQGMHAFYGCLASGKERVMVIAGHKKKLRSFLLQTAAGHPRREPVISLPDNAVLKERAEGYFKKMLASVVGLPVERIEVNQPFENYGMDSIMIMKITTDLETIFGTLSKTLFFEYRNIGEVVDYFLKEHRTQTANLLGFEEDSVLDRAETAACPGDEPADSEKGRDLWETYSDIREVPGTTERDIAIIGLSGRYPEAGNLQKFWENLVNGRDCIREIPKDRWNHGLYFDKDRNKAGKAYTKWGGFLDGIDEFDPLFFQISPREAERMDPQERLFLQCVYEAIEDSGYTKNSLGTGSDGKRDVGVYVGVMFQEYPFIGVEETMQGRTVALAGTSSSIANRVSYFCDFHGPSMAVDTMCSASLTALHLACQSLIRQECRVAVAGGVNVSVHPNKYLFLSEGKFASSKGRCESFGQGGDGYVPGEGVGAVLLKPLSQAIKDGDHIYGVIKATSINHGGKTNGYSVPSPNAQAEVITRAYKEAGIDPRTVSYVEAHGTGTSLGDPIEIAGLVKTFRSHTADNQFCAIGSVKSNIGHCESAAGIAGLTKVLLQMKHGQLVPSLHSQTLNPNIDFSATPFVVQQELSEWKRPKLLRNGILAEYPRIAGISSFGAGGSNAHLVIEEFIPAPQEAKPPRIEERNPALIVLSAKDEDRLREAVELLLTEIKRRPITNEMLADVAYTLQIGREDMEARLALTAASIDELETKLHAYEDGKKDIEGLFLGQVRDHHDTLEAFRADEDLAKTLEVWMAKRKYVKLLNLWVKGMPIDWSLLNRGIKYRRVSLPTYPFARERYWVTDNAVKQERPTSDGVPILHPLLHQNTSDLFQQRFTSVFTGREFFLADHRIFGRPIFPGVAYLEMANAAVGWAAGTLKGEMKRTVLKDVVWLQTFAVDEAPARLHIELVPEADDEIAYEIYSIDGKIEDSRRIHSQGKASFIAVEEEAQVDLVELQKLMEREVSPATCYEVFQAMGIEYGPGHTAMQHIYEGSGQLLAKLALPVSVAANSGQFDMHPSLLDSALQASIGLFLDEGAPLDTGRLKPIVPFSLEALEILQTCSPVMWAWIRLNPTSNTEAEVKLDLDLCDESGRVCVRMQGLTSRVLEGGAGGSGTETLLLEPVWKEAAFRPNVQAPEFARRLAVICEPGADLAGGSLGEVLGGRCIVLNDAGQAIDRRFTAYAMRVLEEIRSMLNDQSAAAVFLQVVVPADGEGQLLSGLSGLL</sequence>
<feature type="domain" description="PKS/mFAS DH" evidence="14">
    <location>
        <begin position="2655"/>
        <end position="2946"/>
    </location>
</feature>
<feature type="coiled-coil region" evidence="10">
    <location>
        <begin position="2527"/>
        <end position="2561"/>
    </location>
</feature>
<dbReference type="SMART" id="SM00825">
    <property type="entry name" value="PKS_KS"/>
    <property type="match status" value="2"/>
</dbReference>
<dbReference type="Gene3D" id="3.40.50.150">
    <property type="entry name" value="Vaccinia Virus protein VP39"/>
    <property type="match status" value="1"/>
</dbReference>
<dbReference type="InterPro" id="IPR049551">
    <property type="entry name" value="PKS_DH_C"/>
</dbReference>
<dbReference type="InterPro" id="IPR020807">
    <property type="entry name" value="PKS_DH"/>
</dbReference>
<dbReference type="SUPFAM" id="SSF53901">
    <property type="entry name" value="Thiolase-like"/>
    <property type="match status" value="2"/>
</dbReference>
<name>A0ABU3HEC4_9BACL</name>
<dbReference type="Gene3D" id="3.10.129.110">
    <property type="entry name" value="Polyketide synthase dehydratase"/>
    <property type="match status" value="2"/>
</dbReference>
<feature type="domain" description="Carrier" evidence="12">
    <location>
        <begin position="1901"/>
        <end position="1974"/>
    </location>
</feature>
<dbReference type="Pfam" id="PF14765">
    <property type="entry name" value="PS-DH"/>
    <property type="match status" value="2"/>
</dbReference>
<feature type="domain" description="PKS/mFAS DH" evidence="14">
    <location>
        <begin position="1152"/>
        <end position="1449"/>
    </location>
</feature>
<dbReference type="InterPro" id="IPR020841">
    <property type="entry name" value="PKS_Beta-ketoAc_synthase_dom"/>
</dbReference>
<dbReference type="InterPro" id="IPR009081">
    <property type="entry name" value="PP-bd_ACP"/>
</dbReference>
<dbReference type="Gene3D" id="1.10.1200.10">
    <property type="entry name" value="ACP-like"/>
    <property type="match status" value="2"/>
</dbReference>
<feature type="domain" description="Ketosynthase family 3 (KS3)" evidence="13">
    <location>
        <begin position="2027"/>
        <end position="2464"/>
    </location>
</feature>
<dbReference type="SMART" id="SM00822">
    <property type="entry name" value="PKS_KR"/>
    <property type="match status" value="1"/>
</dbReference>
<feature type="region of interest" description="N-terminal hotdog fold" evidence="9">
    <location>
        <begin position="1152"/>
        <end position="1279"/>
    </location>
</feature>
<evidence type="ECO:0000256" key="9">
    <source>
        <dbReference type="PROSITE-ProRule" id="PRU01363"/>
    </source>
</evidence>
<dbReference type="PANTHER" id="PTHR43775:SF37">
    <property type="entry name" value="SI:DKEY-61P9.11"/>
    <property type="match status" value="1"/>
</dbReference>
<dbReference type="InterPro" id="IPR013217">
    <property type="entry name" value="Methyltransf_12"/>
</dbReference>
<evidence type="ECO:0000256" key="1">
    <source>
        <dbReference type="ARBA" id="ARBA00004496"/>
    </source>
</evidence>
<dbReference type="CDD" id="cd08953">
    <property type="entry name" value="KR_2_SDR_x"/>
    <property type="match status" value="1"/>
</dbReference>
<dbReference type="InterPro" id="IPR050091">
    <property type="entry name" value="PKS_NRPS_Biosynth_Enz"/>
</dbReference>
<feature type="region of interest" description="Disordered" evidence="11">
    <location>
        <begin position="489"/>
        <end position="544"/>
    </location>
</feature>
<comment type="caution">
    <text evidence="15">The sequence shown here is derived from an EMBL/GenBank/DDBJ whole genome shotgun (WGS) entry which is preliminary data.</text>
</comment>
<evidence type="ECO:0000313" key="16">
    <source>
        <dbReference type="Proteomes" id="UP001248709"/>
    </source>
</evidence>
<dbReference type="PROSITE" id="PS52019">
    <property type="entry name" value="PKS_MFAS_DH"/>
    <property type="match status" value="2"/>
</dbReference>
<dbReference type="Pfam" id="PF02801">
    <property type="entry name" value="Ketoacyl-synt_C"/>
    <property type="match status" value="2"/>
</dbReference>
<dbReference type="SUPFAM" id="SSF53335">
    <property type="entry name" value="S-adenosyl-L-methionine-dependent methyltransferases"/>
    <property type="match status" value="1"/>
</dbReference>
<accession>A0ABU3HEC4</accession>
<feature type="compositionally biased region" description="Polar residues" evidence="11">
    <location>
        <begin position="508"/>
        <end position="522"/>
    </location>
</feature>
<dbReference type="InterPro" id="IPR042104">
    <property type="entry name" value="PKS_dehydratase_sf"/>
</dbReference>
<dbReference type="InterPro" id="IPR018201">
    <property type="entry name" value="Ketoacyl_synth_AS"/>
</dbReference>
<keyword evidence="10" id="KW-0175">Coiled coil</keyword>
<dbReference type="CDD" id="cd02440">
    <property type="entry name" value="AdoMet_MTases"/>
    <property type="match status" value="1"/>
</dbReference>
<evidence type="ECO:0000256" key="5">
    <source>
        <dbReference type="ARBA" id="ARBA00022553"/>
    </source>
</evidence>
<evidence type="ECO:0000256" key="4">
    <source>
        <dbReference type="ARBA" id="ARBA00022490"/>
    </source>
</evidence>
<comment type="subcellular location">
    <subcellularLocation>
        <location evidence="1">Cytoplasm</location>
    </subcellularLocation>
</comment>
<dbReference type="PROSITE" id="PS50075">
    <property type="entry name" value="CARRIER"/>
    <property type="match status" value="2"/>
</dbReference>
<evidence type="ECO:0000256" key="11">
    <source>
        <dbReference type="SAM" id="MobiDB-lite"/>
    </source>
</evidence>
<dbReference type="InterPro" id="IPR020806">
    <property type="entry name" value="PKS_PP-bd"/>
</dbReference>
<keyword evidence="16" id="KW-1185">Reference proteome</keyword>
<dbReference type="Pfam" id="PF08659">
    <property type="entry name" value="KR"/>
    <property type="match status" value="1"/>
</dbReference>
<dbReference type="SMART" id="SM01294">
    <property type="entry name" value="PKS_PP_betabranch"/>
    <property type="match status" value="1"/>
</dbReference>
<feature type="active site" description="Proton donor; for dehydratase activity" evidence="9">
    <location>
        <position position="1355"/>
    </location>
</feature>
<dbReference type="Pfam" id="PF22621">
    <property type="entry name" value="CurL-like_PKS_C"/>
    <property type="match status" value="1"/>
</dbReference>
<keyword evidence="4" id="KW-0963">Cytoplasm</keyword>
<dbReference type="PANTHER" id="PTHR43775">
    <property type="entry name" value="FATTY ACID SYNTHASE"/>
    <property type="match status" value="1"/>
</dbReference>
<dbReference type="Gene3D" id="1.10.1240.100">
    <property type="match status" value="2"/>
</dbReference>
<gene>
    <name evidence="15" type="ORF">J2Z22_004769</name>
</gene>
<evidence type="ECO:0000256" key="7">
    <source>
        <dbReference type="ARBA" id="ARBA00022737"/>
    </source>
</evidence>
<feature type="domain" description="Ketosynthase family 3 (KS3)" evidence="13">
    <location>
        <begin position="548"/>
        <end position="964"/>
    </location>
</feature>
<dbReference type="EMBL" id="JAUSUY010000039">
    <property type="protein sequence ID" value="MDT3429169.1"/>
    <property type="molecule type" value="Genomic_DNA"/>
</dbReference>
<dbReference type="Gene3D" id="3.40.47.10">
    <property type="match status" value="2"/>
</dbReference>
<evidence type="ECO:0000313" key="15">
    <source>
        <dbReference type="EMBL" id="MDT3429169.1"/>
    </source>
</evidence>
<feature type="compositionally biased region" description="Basic and acidic residues" evidence="11">
    <location>
        <begin position="489"/>
        <end position="499"/>
    </location>
</feature>
<feature type="active site" description="Proton acceptor; for dehydratase activity" evidence="9">
    <location>
        <position position="1181"/>
    </location>
</feature>
<dbReference type="PROSITE" id="PS52004">
    <property type="entry name" value="KS3_2"/>
    <property type="match status" value="2"/>
</dbReference>
<feature type="domain" description="Carrier" evidence="12">
    <location>
        <begin position="392"/>
        <end position="473"/>
    </location>
</feature>
<reference evidence="15 16" key="1">
    <citation type="submission" date="2023-07" db="EMBL/GenBank/DDBJ databases">
        <title>Genomic Encyclopedia of Type Strains, Phase IV (KMG-IV): sequencing the most valuable type-strain genomes for metagenomic binning, comparative biology and taxonomic classification.</title>
        <authorList>
            <person name="Goeker M."/>
        </authorList>
    </citation>
    <scope>NUCLEOTIDE SEQUENCE [LARGE SCALE GENOMIC DNA]</scope>
    <source>
        <strain evidence="15 16">T98</strain>
    </source>
</reference>
<dbReference type="InterPro" id="IPR016039">
    <property type="entry name" value="Thiolase-like"/>
</dbReference>
<evidence type="ECO:0000256" key="6">
    <source>
        <dbReference type="ARBA" id="ARBA00022679"/>
    </source>
</evidence>
<comment type="pathway">
    <text evidence="2">Antibiotic biosynthesis.</text>
</comment>
<evidence type="ECO:0000256" key="3">
    <source>
        <dbReference type="ARBA" id="ARBA00022450"/>
    </source>
</evidence>
<dbReference type="Proteomes" id="UP001248709">
    <property type="component" value="Unassembled WGS sequence"/>
</dbReference>
<keyword evidence="3" id="KW-0596">Phosphopantetheine</keyword>
<dbReference type="InterPro" id="IPR013968">
    <property type="entry name" value="PKS_KR"/>
</dbReference>
<keyword evidence="5" id="KW-0597">Phosphoprotein</keyword>
<dbReference type="SUPFAM" id="SSF51735">
    <property type="entry name" value="NAD(P)-binding Rossmann-fold domains"/>
    <property type="match status" value="1"/>
</dbReference>
<dbReference type="InterPro" id="IPR049552">
    <property type="entry name" value="PKS_DH_N"/>
</dbReference>
<evidence type="ECO:0000256" key="10">
    <source>
        <dbReference type="SAM" id="Coils"/>
    </source>
</evidence>
<dbReference type="RefSeq" id="WP_312001461.1">
    <property type="nucleotide sequence ID" value="NZ_JAUSUY010000039.1"/>
</dbReference>